<dbReference type="InterPro" id="IPR050555">
    <property type="entry name" value="Bact_Solute-Bind_Prot2"/>
</dbReference>
<evidence type="ECO:0000256" key="4">
    <source>
        <dbReference type="SAM" id="SignalP"/>
    </source>
</evidence>
<feature type="compositionally biased region" description="Polar residues" evidence="3">
    <location>
        <begin position="33"/>
        <end position="45"/>
    </location>
</feature>
<dbReference type="GO" id="GO:0030288">
    <property type="term" value="C:outer membrane-bounded periplasmic space"/>
    <property type="evidence" value="ECO:0007669"/>
    <property type="project" value="TreeGrafter"/>
</dbReference>
<dbReference type="SUPFAM" id="SSF53822">
    <property type="entry name" value="Periplasmic binding protein-like I"/>
    <property type="match status" value="1"/>
</dbReference>
<dbReference type="AlphaFoldDB" id="A0A7W5B1T5"/>
<evidence type="ECO:0000256" key="2">
    <source>
        <dbReference type="ARBA" id="ARBA00007639"/>
    </source>
</evidence>
<proteinExistence type="inferred from homology"/>
<comment type="similarity">
    <text evidence="2">Belongs to the bacterial solute-binding protein 2 family.</text>
</comment>
<evidence type="ECO:0000256" key="1">
    <source>
        <dbReference type="ARBA" id="ARBA00004196"/>
    </source>
</evidence>
<name>A0A7W5B1T5_9BACL</name>
<dbReference type="Proteomes" id="UP000570361">
    <property type="component" value="Unassembled WGS sequence"/>
</dbReference>
<evidence type="ECO:0000313" key="7">
    <source>
        <dbReference type="Proteomes" id="UP000570361"/>
    </source>
</evidence>
<comment type="subcellular location">
    <subcellularLocation>
        <location evidence="1">Cell envelope</location>
    </subcellularLocation>
</comment>
<sequence length="343" mass="37093">MKRRGHLRLLSALMVMLLILAGCEGAAGGDNASKASGDQIGNSSDHAAGKPGENTADSQLTPADPAKTYESRTLGIIYPMANSTYESITQHAEETAAKYNAKLLVQAPDEANLEQQIRIMETMIKQKLDGIAIDPVDADALTPVINKAVASGIPVICFESDSPRSNRLAYVGADNYETGRRMGILTDQLLDGEGMVLVETGMSQMHSLTQRLEGLLHYLNEHTKIDVLEVRYNEGSETRAMTELETMIDGHPHFNAFLGLDFISGASSVLIWKAKGLKRNLITLGLNPDVEEGLRNGQVTAAISQNESNWGETIVQTLVKASEGEAIEPFIDTGIVELMPAEE</sequence>
<dbReference type="Pfam" id="PF13407">
    <property type="entry name" value="Peripla_BP_4"/>
    <property type="match status" value="1"/>
</dbReference>
<dbReference type="RefSeq" id="WP_183602993.1">
    <property type="nucleotide sequence ID" value="NZ_JACHXK010000015.1"/>
</dbReference>
<evidence type="ECO:0000256" key="3">
    <source>
        <dbReference type="SAM" id="MobiDB-lite"/>
    </source>
</evidence>
<organism evidence="6 7">
    <name type="scientific">Paenibacillus phyllosphaerae</name>
    <dbReference type="NCBI Taxonomy" id="274593"/>
    <lineage>
        <taxon>Bacteria</taxon>
        <taxon>Bacillati</taxon>
        <taxon>Bacillota</taxon>
        <taxon>Bacilli</taxon>
        <taxon>Bacillales</taxon>
        <taxon>Paenibacillaceae</taxon>
        <taxon>Paenibacillus</taxon>
    </lineage>
</organism>
<feature type="chain" id="PRO_5031033408" evidence="4">
    <location>
        <begin position="27"/>
        <end position="343"/>
    </location>
</feature>
<keyword evidence="7" id="KW-1185">Reference proteome</keyword>
<dbReference type="InterPro" id="IPR025997">
    <property type="entry name" value="SBP_2_dom"/>
</dbReference>
<evidence type="ECO:0000259" key="5">
    <source>
        <dbReference type="Pfam" id="PF13407"/>
    </source>
</evidence>
<gene>
    <name evidence="6" type="ORF">FHS18_004981</name>
</gene>
<dbReference type="EMBL" id="JACHXK010000015">
    <property type="protein sequence ID" value="MBB3112879.1"/>
    <property type="molecule type" value="Genomic_DNA"/>
</dbReference>
<feature type="signal peptide" evidence="4">
    <location>
        <begin position="1"/>
        <end position="26"/>
    </location>
</feature>
<dbReference type="Gene3D" id="3.40.50.2300">
    <property type="match status" value="2"/>
</dbReference>
<accession>A0A7W5B1T5</accession>
<reference evidence="6 7" key="1">
    <citation type="submission" date="2020-08" db="EMBL/GenBank/DDBJ databases">
        <title>Genomic Encyclopedia of Type Strains, Phase III (KMG-III): the genomes of soil and plant-associated and newly described type strains.</title>
        <authorList>
            <person name="Whitman W."/>
        </authorList>
    </citation>
    <scope>NUCLEOTIDE SEQUENCE [LARGE SCALE GENOMIC DNA]</scope>
    <source>
        <strain evidence="6 7">CECT 5862</strain>
    </source>
</reference>
<dbReference type="PANTHER" id="PTHR30036">
    <property type="entry name" value="D-XYLOSE-BINDING PERIPLASMIC PROTEIN"/>
    <property type="match status" value="1"/>
</dbReference>
<dbReference type="GO" id="GO:0030246">
    <property type="term" value="F:carbohydrate binding"/>
    <property type="evidence" value="ECO:0007669"/>
    <property type="project" value="TreeGrafter"/>
</dbReference>
<dbReference type="PANTHER" id="PTHR30036:SF7">
    <property type="entry name" value="ABC TRANSPORTER PERIPLASMIC-BINDING PROTEIN YPHF"/>
    <property type="match status" value="1"/>
</dbReference>
<feature type="region of interest" description="Disordered" evidence="3">
    <location>
        <begin position="30"/>
        <end position="65"/>
    </location>
</feature>
<keyword evidence="4" id="KW-0732">Signal</keyword>
<evidence type="ECO:0000313" key="6">
    <source>
        <dbReference type="EMBL" id="MBB3112879.1"/>
    </source>
</evidence>
<dbReference type="PROSITE" id="PS51257">
    <property type="entry name" value="PROKAR_LIPOPROTEIN"/>
    <property type="match status" value="1"/>
</dbReference>
<feature type="domain" description="Periplasmic binding protein" evidence="5">
    <location>
        <begin position="76"/>
        <end position="325"/>
    </location>
</feature>
<comment type="caution">
    <text evidence="6">The sequence shown here is derived from an EMBL/GenBank/DDBJ whole genome shotgun (WGS) entry which is preliminary data.</text>
</comment>
<dbReference type="InterPro" id="IPR028082">
    <property type="entry name" value="Peripla_BP_I"/>
</dbReference>
<protein>
    <submittedName>
        <fullName evidence="6">Ribose transport system substrate-binding protein</fullName>
    </submittedName>
</protein>